<dbReference type="PANTHER" id="PTHR10334">
    <property type="entry name" value="CYSTEINE-RICH SECRETORY PROTEIN-RELATED"/>
    <property type="match status" value="1"/>
</dbReference>
<evidence type="ECO:0000256" key="4">
    <source>
        <dbReference type="ARBA" id="ARBA00022729"/>
    </source>
</evidence>
<keyword evidence="4 6" id="KW-0732">Signal</keyword>
<dbReference type="InterPro" id="IPR014044">
    <property type="entry name" value="CAP_dom"/>
</dbReference>
<dbReference type="InterPro" id="IPR035940">
    <property type="entry name" value="CAP_sf"/>
</dbReference>
<dbReference type="PROSITE" id="PS01009">
    <property type="entry name" value="CRISP_1"/>
    <property type="match status" value="1"/>
</dbReference>
<reference evidence="8 9" key="1">
    <citation type="submission" date="2017-04" db="EMBL/GenBank/DDBJ databases">
        <title>Draft genome of the yeast Clavispora lusitaniae type strain CBS 6936.</title>
        <authorList>
            <person name="Durrens P."/>
            <person name="Klopp C."/>
            <person name="Biteau N."/>
            <person name="Fitton-Ouhabi V."/>
            <person name="Dementhon K."/>
            <person name="Accoceberry I."/>
            <person name="Sherman D.J."/>
            <person name="Noel T."/>
        </authorList>
    </citation>
    <scope>NUCLEOTIDE SEQUENCE [LARGE SCALE GENOMIC DNA]</scope>
    <source>
        <strain evidence="8 9">CBS 6936</strain>
    </source>
</reference>
<comment type="subcellular location">
    <subcellularLocation>
        <location evidence="1">Secreted</location>
    </subcellularLocation>
</comment>
<dbReference type="PRINTS" id="PR00837">
    <property type="entry name" value="V5TPXLIKE"/>
</dbReference>
<feature type="compositionally biased region" description="Polar residues" evidence="5">
    <location>
        <begin position="40"/>
        <end position="51"/>
    </location>
</feature>
<dbReference type="Proteomes" id="UP000195602">
    <property type="component" value="Unassembled WGS sequence"/>
</dbReference>
<sequence>MKFSSSVLISLVAVSNAMTITITRSVPTATSVQTETLYCSPTTDENGNSVCPSSSSNEVATSSSEASSPSSAVVSSSAIPTSTEAATSTPTTSSVQRTSSAATFSAAPSSIESSYISSAVASSSAPSSAPSASPSSSQTSTASDVSSSKALGTFEQQILDEHNKKRALHNVQSLTWNWTLADYAADYAAKAFDCNNVQLIHSSGPYGENLAAGYVGGIEPTDAWYDEIKDYDYNNPGFSEATGHFTQLVWKTTAQLGCAMVKCDNEWRQYTICEYNPRGNLVSSNPSITKEIFTDNVPPLAS</sequence>
<feature type="domain" description="SCP" evidence="7">
    <location>
        <begin position="153"/>
        <end position="283"/>
    </location>
</feature>
<keyword evidence="3" id="KW-0964">Secreted</keyword>
<dbReference type="CDD" id="cd05384">
    <property type="entry name" value="CAP_PRY1-like"/>
    <property type="match status" value="1"/>
</dbReference>
<dbReference type="SUPFAM" id="SSF55797">
    <property type="entry name" value="PR-1-like"/>
    <property type="match status" value="1"/>
</dbReference>
<dbReference type="InterPro" id="IPR018244">
    <property type="entry name" value="Allrgn_V5/Tpx1_CS"/>
</dbReference>
<feature type="region of interest" description="Disordered" evidence="5">
    <location>
        <begin position="126"/>
        <end position="147"/>
    </location>
</feature>
<name>A0AA91Q275_CLALS</name>
<feature type="region of interest" description="Disordered" evidence="5">
    <location>
        <begin position="40"/>
        <end position="101"/>
    </location>
</feature>
<dbReference type="FunFam" id="3.40.33.10:FF:000012">
    <property type="entry name" value="Secreted protein PRY1"/>
    <property type="match status" value="1"/>
</dbReference>
<evidence type="ECO:0000313" key="9">
    <source>
        <dbReference type="Proteomes" id="UP000195602"/>
    </source>
</evidence>
<dbReference type="KEGG" id="clus:A9F13_04g01089"/>
<feature type="signal peptide" evidence="6">
    <location>
        <begin position="1"/>
        <end position="17"/>
    </location>
</feature>
<dbReference type="EMBL" id="LYUB02000004">
    <property type="protein sequence ID" value="OVF09630.1"/>
    <property type="molecule type" value="Genomic_DNA"/>
</dbReference>
<evidence type="ECO:0000256" key="1">
    <source>
        <dbReference type="ARBA" id="ARBA00004613"/>
    </source>
</evidence>
<evidence type="ECO:0000256" key="2">
    <source>
        <dbReference type="ARBA" id="ARBA00009923"/>
    </source>
</evidence>
<evidence type="ECO:0000256" key="3">
    <source>
        <dbReference type="ARBA" id="ARBA00022525"/>
    </source>
</evidence>
<feature type="chain" id="PRO_5041718975" evidence="6">
    <location>
        <begin position="18"/>
        <end position="302"/>
    </location>
</feature>
<protein>
    <submittedName>
        <fullName evidence="8">Repressed by EFG1 protein</fullName>
    </submittedName>
</protein>
<organism evidence="8 9">
    <name type="scientific">Clavispora lusitaniae</name>
    <name type="common">Candida lusitaniae</name>
    <dbReference type="NCBI Taxonomy" id="36911"/>
    <lineage>
        <taxon>Eukaryota</taxon>
        <taxon>Fungi</taxon>
        <taxon>Dikarya</taxon>
        <taxon>Ascomycota</taxon>
        <taxon>Saccharomycotina</taxon>
        <taxon>Pichiomycetes</taxon>
        <taxon>Metschnikowiaceae</taxon>
        <taxon>Clavispora</taxon>
    </lineage>
</organism>
<evidence type="ECO:0000256" key="5">
    <source>
        <dbReference type="SAM" id="MobiDB-lite"/>
    </source>
</evidence>
<comment type="caution">
    <text evidence="8">The sequence shown here is derived from an EMBL/GenBank/DDBJ whole genome shotgun (WGS) entry which is preliminary data.</text>
</comment>
<evidence type="ECO:0000313" key="8">
    <source>
        <dbReference type="EMBL" id="OVF09630.1"/>
    </source>
</evidence>
<comment type="similarity">
    <text evidence="2">Belongs to the CRISP family.</text>
</comment>
<evidence type="ECO:0000259" key="7">
    <source>
        <dbReference type="SMART" id="SM00198"/>
    </source>
</evidence>
<dbReference type="OMA" id="SEWWCEG"/>
<dbReference type="SMART" id="SM00198">
    <property type="entry name" value="SCP"/>
    <property type="match status" value="1"/>
</dbReference>
<feature type="compositionally biased region" description="Low complexity" evidence="5">
    <location>
        <begin position="52"/>
        <end position="101"/>
    </location>
</feature>
<gene>
    <name evidence="8" type="ORF">A9F13_04g01089</name>
</gene>
<dbReference type="InterPro" id="IPR001283">
    <property type="entry name" value="CRISP-related"/>
</dbReference>
<proteinExistence type="inferred from homology"/>
<accession>A0AA91Q275</accession>
<evidence type="ECO:0000256" key="6">
    <source>
        <dbReference type="SAM" id="SignalP"/>
    </source>
</evidence>
<dbReference type="Gene3D" id="3.40.33.10">
    <property type="entry name" value="CAP"/>
    <property type="match status" value="1"/>
</dbReference>
<dbReference type="GO" id="GO:0005576">
    <property type="term" value="C:extracellular region"/>
    <property type="evidence" value="ECO:0007669"/>
    <property type="project" value="UniProtKB-SubCell"/>
</dbReference>
<dbReference type="Pfam" id="PF00188">
    <property type="entry name" value="CAP"/>
    <property type="match status" value="1"/>
</dbReference>
<dbReference type="AlphaFoldDB" id="A0AA91Q275"/>